<organism evidence="2 3">
    <name type="scientific">Ricinus communis</name>
    <name type="common">Castor bean</name>
    <dbReference type="NCBI Taxonomy" id="3988"/>
    <lineage>
        <taxon>Eukaryota</taxon>
        <taxon>Viridiplantae</taxon>
        <taxon>Streptophyta</taxon>
        <taxon>Embryophyta</taxon>
        <taxon>Tracheophyta</taxon>
        <taxon>Spermatophyta</taxon>
        <taxon>Magnoliopsida</taxon>
        <taxon>eudicotyledons</taxon>
        <taxon>Gunneridae</taxon>
        <taxon>Pentapetalae</taxon>
        <taxon>rosids</taxon>
        <taxon>fabids</taxon>
        <taxon>Malpighiales</taxon>
        <taxon>Euphorbiaceae</taxon>
        <taxon>Acalyphoideae</taxon>
        <taxon>Acalypheae</taxon>
        <taxon>Ricinus</taxon>
    </lineage>
</organism>
<reference evidence="3" key="1">
    <citation type="journal article" date="2010" name="Nat. Biotechnol.">
        <title>Draft genome sequence of the oilseed species Ricinus communis.</title>
        <authorList>
            <person name="Chan A.P."/>
            <person name="Crabtree J."/>
            <person name="Zhao Q."/>
            <person name="Lorenzi H."/>
            <person name="Orvis J."/>
            <person name="Puiu D."/>
            <person name="Melake-Berhan A."/>
            <person name="Jones K.M."/>
            <person name="Redman J."/>
            <person name="Chen G."/>
            <person name="Cahoon E.B."/>
            <person name="Gedil M."/>
            <person name="Stanke M."/>
            <person name="Haas B.J."/>
            <person name="Wortman J.R."/>
            <person name="Fraser-Liggett C.M."/>
            <person name="Ravel J."/>
            <person name="Rabinowicz P.D."/>
        </authorList>
    </citation>
    <scope>NUCLEOTIDE SEQUENCE [LARGE SCALE GENOMIC DNA]</scope>
    <source>
        <strain evidence="3">cv. Hale</strain>
    </source>
</reference>
<feature type="transmembrane region" description="Helical" evidence="1">
    <location>
        <begin position="6"/>
        <end position="24"/>
    </location>
</feature>
<keyword evidence="1" id="KW-0472">Membrane</keyword>
<dbReference type="InParanoid" id="B9STV6"/>
<keyword evidence="1" id="KW-0812">Transmembrane</keyword>
<accession>B9STV6</accession>
<name>B9STV6_RICCO</name>
<proteinExistence type="predicted"/>
<evidence type="ECO:0000256" key="1">
    <source>
        <dbReference type="SAM" id="Phobius"/>
    </source>
</evidence>
<dbReference type="AlphaFoldDB" id="B9STV6"/>
<evidence type="ECO:0000313" key="2">
    <source>
        <dbReference type="EMBL" id="EEF32951.1"/>
    </source>
</evidence>
<sequence>MAGKRFIGMVVMVLLVAMACVEVGEGRKLRKLSHCVRQCIPTCMLIDGADSDICRRSCENACRPFTRLPIFGARRRRHH</sequence>
<keyword evidence="1" id="KW-1133">Transmembrane helix</keyword>
<dbReference type="Proteomes" id="UP000008311">
    <property type="component" value="Unassembled WGS sequence"/>
</dbReference>
<evidence type="ECO:0000313" key="3">
    <source>
        <dbReference type="Proteomes" id="UP000008311"/>
    </source>
</evidence>
<gene>
    <name evidence="2" type="ORF">RCOM_0544820</name>
</gene>
<protein>
    <submittedName>
        <fullName evidence="2">Uncharacterized protein</fullName>
    </submittedName>
</protein>
<dbReference type="EMBL" id="EQ974135">
    <property type="protein sequence ID" value="EEF32951.1"/>
    <property type="molecule type" value="Genomic_DNA"/>
</dbReference>
<dbReference type="PROSITE" id="PS51257">
    <property type="entry name" value="PROKAR_LIPOPROTEIN"/>
    <property type="match status" value="1"/>
</dbReference>
<keyword evidence="3" id="KW-1185">Reference proteome</keyword>